<evidence type="ECO:0008006" key="3">
    <source>
        <dbReference type="Google" id="ProtNLM"/>
    </source>
</evidence>
<proteinExistence type="predicted"/>
<name>A0ABP8Q262_9BACT</name>
<evidence type="ECO:0000313" key="1">
    <source>
        <dbReference type="EMBL" id="GAA4495741.1"/>
    </source>
</evidence>
<dbReference type="InterPro" id="IPR011990">
    <property type="entry name" value="TPR-like_helical_dom_sf"/>
</dbReference>
<reference evidence="2" key="1">
    <citation type="journal article" date="2019" name="Int. J. Syst. Evol. Microbiol.">
        <title>The Global Catalogue of Microorganisms (GCM) 10K type strain sequencing project: providing services to taxonomists for standard genome sequencing and annotation.</title>
        <authorList>
            <consortium name="The Broad Institute Genomics Platform"/>
            <consortium name="The Broad Institute Genome Sequencing Center for Infectious Disease"/>
            <person name="Wu L."/>
            <person name="Ma J."/>
        </authorList>
    </citation>
    <scope>NUCLEOTIDE SEQUENCE [LARGE SCALE GENOMIC DNA]</scope>
    <source>
        <strain evidence="2">JCM 17841</strain>
    </source>
</reference>
<keyword evidence="2" id="KW-1185">Reference proteome</keyword>
<comment type="caution">
    <text evidence="1">The sequence shown here is derived from an EMBL/GenBank/DDBJ whole genome shotgun (WGS) entry which is preliminary data.</text>
</comment>
<sequence>MVLLFLLGPLLLAQAQKTPADTARLRVGEVGGTRTIAIDTVNVLPTADTKGWLLLDKDIQLELDGAVQNLYNFKYDKAEKQFRSLRRRYPHHPMPYFLLGLSTWWKIMPTNFDSKQYDKTFFAYMDTANTYAERLVKADPHNYEGYFFLSAANGFDARLNAERHNWRKATVSSKRALNYLQKSSEANGLSPEFLFGEALFNYYAVWIPDNYPLLKPVLLFFPKGNKQLGLSQLRTVANNGFYTGVEAKVFLMKLLHNDEHQTAAAMPIARGLALKYPDNGYFARFYALLCFDQADFAECERVSKDILTKINVGMPGYEASSGRYASYFMGYLMQYKYRDLPKAKDYYQRCIVFAESNGETDGGFYLFANANLARLADRDRDLPAARRYYEVVADKADHKSDQYKEAKAWLKKNSKA</sequence>
<accession>A0ABP8Q262</accession>
<dbReference type="Gene3D" id="1.25.40.10">
    <property type="entry name" value="Tetratricopeptide repeat domain"/>
    <property type="match status" value="2"/>
</dbReference>
<dbReference type="Proteomes" id="UP001501243">
    <property type="component" value="Unassembled WGS sequence"/>
</dbReference>
<organism evidence="1 2">
    <name type="scientific">Hymenobacter ginsengisoli</name>
    <dbReference type="NCBI Taxonomy" id="1051626"/>
    <lineage>
        <taxon>Bacteria</taxon>
        <taxon>Pseudomonadati</taxon>
        <taxon>Bacteroidota</taxon>
        <taxon>Cytophagia</taxon>
        <taxon>Cytophagales</taxon>
        <taxon>Hymenobacteraceae</taxon>
        <taxon>Hymenobacter</taxon>
    </lineage>
</organism>
<dbReference type="EMBL" id="BAABGQ010000004">
    <property type="protein sequence ID" value="GAA4495741.1"/>
    <property type="molecule type" value="Genomic_DNA"/>
</dbReference>
<protein>
    <recommendedName>
        <fullName evidence="3">Tol-pal system protein YbgF</fullName>
    </recommendedName>
</protein>
<evidence type="ECO:0000313" key="2">
    <source>
        <dbReference type="Proteomes" id="UP001501243"/>
    </source>
</evidence>
<gene>
    <name evidence="1" type="ORF">GCM10023172_07930</name>
</gene>